<dbReference type="PROSITE" id="PS50006">
    <property type="entry name" value="FHA_DOMAIN"/>
    <property type="match status" value="2"/>
</dbReference>
<name>A0AAN7KMJ9_TRANT</name>
<dbReference type="InterPro" id="IPR000253">
    <property type="entry name" value="FHA_dom"/>
</dbReference>
<protein>
    <recommendedName>
        <fullName evidence="2">FHA domain-containing protein</fullName>
    </recommendedName>
</protein>
<evidence type="ECO:0000256" key="1">
    <source>
        <dbReference type="SAM" id="MobiDB-lite"/>
    </source>
</evidence>
<evidence type="ECO:0000259" key="2">
    <source>
        <dbReference type="PROSITE" id="PS50006"/>
    </source>
</evidence>
<keyword evidence="4" id="KW-1185">Reference proteome</keyword>
<organism evidence="3 4">
    <name type="scientific">Trapa natans</name>
    <name type="common">Water chestnut</name>
    <dbReference type="NCBI Taxonomy" id="22666"/>
    <lineage>
        <taxon>Eukaryota</taxon>
        <taxon>Viridiplantae</taxon>
        <taxon>Streptophyta</taxon>
        <taxon>Embryophyta</taxon>
        <taxon>Tracheophyta</taxon>
        <taxon>Spermatophyta</taxon>
        <taxon>Magnoliopsida</taxon>
        <taxon>eudicotyledons</taxon>
        <taxon>Gunneridae</taxon>
        <taxon>Pentapetalae</taxon>
        <taxon>rosids</taxon>
        <taxon>malvids</taxon>
        <taxon>Myrtales</taxon>
        <taxon>Lythraceae</taxon>
        <taxon>Trapa</taxon>
    </lineage>
</organism>
<feature type="domain" description="FHA" evidence="2">
    <location>
        <begin position="94"/>
        <end position="149"/>
    </location>
</feature>
<dbReference type="SUPFAM" id="SSF49879">
    <property type="entry name" value="SMAD/FHA domain"/>
    <property type="match status" value="1"/>
</dbReference>
<comment type="caution">
    <text evidence="3">The sequence shown here is derived from an EMBL/GenBank/DDBJ whole genome shotgun (WGS) entry which is preliminary data.</text>
</comment>
<dbReference type="PANTHER" id="PTHR23308">
    <property type="entry name" value="NUCLEAR INHIBITOR OF PROTEIN PHOSPHATASE-1"/>
    <property type="match status" value="1"/>
</dbReference>
<accession>A0AAN7KMJ9</accession>
<feature type="compositionally biased region" description="Basic residues" evidence="1">
    <location>
        <begin position="210"/>
        <end position="220"/>
    </location>
</feature>
<sequence>MEAHPLNLRITKGPRAGETLEFMAGCRIRVGRVVRGNNVHIKDAGISSKHLAIDFDLTSGKWALRDLGSSNGTFLNGESVSPDKPYILADGDVVKIGEHTSISVDLDSYFVDSKRITRQRAAIRADSVAGGSVLVVSGVNESKAEGRVLKCEVVELEHEGLGNAGSSKEEVGPGRMSTRSTRGRKKEMEKKLVANQYASEYGDKEAPGGRRTRAATRSKKNLGDKKQVGAPENGIVVKELPDDLNKGIRIVELVNHQEANHMENLKEHGVESLVKRNESKGTRAGSRRRNKLDEEKKTGFLKDAKMLHKVEEAPNEGKEDKENAEMLILGEDHGNAKWDNLTVDGTLKGTNSKSVEVHSSMFDDRGSQVDAGNKNAYGVNDNSREDCSLPDLTKITLREWFDLMEAHLPKQIIFETEKMIVEMRTKAARVREYVAELKNNNCKEPVQ</sequence>
<proteinExistence type="predicted"/>
<dbReference type="Gene3D" id="2.60.200.20">
    <property type="match status" value="1"/>
</dbReference>
<feature type="region of interest" description="Disordered" evidence="1">
    <location>
        <begin position="162"/>
        <end position="188"/>
    </location>
</feature>
<dbReference type="SMART" id="SM00240">
    <property type="entry name" value="FHA"/>
    <property type="match status" value="1"/>
</dbReference>
<dbReference type="EMBL" id="JAXQNO010000022">
    <property type="protein sequence ID" value="KAK4767438.1"/>
    <property type="molecule type" value="Genomic_DNA"/>
</dbReference>
<feature type="domain" description="FHA" evidence="2">
    <location>
        <begin position="28"/>
        <end position="80"/>
    </location>
</feature>
<feature type="region of interest" description="Disordered" evidence="1">
    <location>
        <begin position="274"/>
        <end position="297"/>
    </location>
</feature>
<dbReference type="Pfam" id="PF00498">
    <property type="entry name" value="FHA"/>
    <property type="match status" value="1"/>
</dbReference>
<evidence type="ECO:0000313" key="4">
    <source>
        <dbReference type="Proteomes" id="UP001346149"/>
    </source>
</evidence>
<feature type="region of interest" description="Disordered" evidence="1">
    <location>
        <begin position="202"/>
        <end position="228"/>
    </location>
</feature>
<dbReference type="InterPro" id="IPR008984">
    <property type="entry name" value="SMAD_FHA_dom_sf"/>
</dbReference>
<dbReference type="InterPro" id="IPR050923">
    <property type="entry name" value="Cell_Proc_Reg/RNA_Proc"/>
</dbReference>
<dbReference type="AlphaFoldDB" id="A0AAN7KMJ9"/>
<evidence type="ECO:0000313" key="3">
    <source>
        <dbReference type="EMBL" id="KAK4767438.1"/>
    </source>
</evidence>
<dbReference type="Proteomes" id="UP001346149">
    <property type="component" value="Unassembled WGS sequence"/>
</dbReference>
<reference evidence="3 4" key="1">
    <citation type="journal article" date="2023" name="Hortic Res">
        <title>Pangenome of water caltrop reveals structural variations and asymmetric subgenome divergence after allopolyploidization.</title>
        <authorList>
            <person name="Zhang X."/>
            <person name="Chen Y."/>
            <person name="Wang L."/>
            <person name="Yuan Y."/>
            <person name="Fang M."/>
            <person name="Shi L."/>
            <person name="Lu R."/>
            <person name="Comes H.P."/>
            <person name="Ma Y."/>
            <person name="Chen Y."/>
            <person name="Huang G."/>
            <person name="Zhou Y."/>
            <person name="Zheng Z."/>
            <person name="Qiu Y."/>
        </authorList>
    </citation>
    <scope>NUCLEOTIDE SEQUENCE [LARGE SCALE GENOMIC DNA]</scope>
    <source>
        <strain evidence="3">F231</strain>
    </source>
</reference>
<gene>
    <name evidence="3" type="ORF">SAY86_015188</name>
</gene>